<dbReference type="EMBL" id="JAHESE010000022">
    <property type="protein sequence ID" value="MBT1710439.1"/>
    <property type="molecule type" value="Genomic_DNA"/>
</dbReference>
<comment type="caution">
    <text evidence="2">The sequence shown here is derived from an EMBL/GenBank/DDBJ whole genome shotgun (WGS) entry which is preliminary data.</text>
</comment>
<dbReference type="InterPro" id="IPR036390">
    <property type="entry name" value="WH_DNA-bd_sf"/>
</dbReference>
<protein>
    <submittedName>
        <fullName evidence="2">PadR family transcriptional regulator</fullName>
    </submittedName>
</protein>
<dbReference type="SUPFAM" id="SSF46785">
    <property type="entry name" value="Winged helix' DNA-binding domain"/>
    <property type="match status" value="1"/>
</dbReference>
<dbReference type="InterPro" id="IPR005149">
    <property type="entry name" value="Tscrpt_reg_PadR_N"/>
</dbReference>
<dbReference type="RefSeq" id="WP_254086012.1">
    <property type="nucleotide sequence ID" value="NZ_JAHESE010000022.1"/>
</dbReference>
<organism evidence="2 3">
    <name type="scientific">Dawidia cretensis</name>
    <dbReference type="NCBI Taxonomy" id="2782350"/>
    <lineage>
        <taxon>Bacteria</taxon>
        <taxon>Pseudomonadati</taxon>
        <taxon>Bacteroidota</taxon>
        <taxon>Cytophagia</taxon>
        <taxon>Cytophagales</taxon>
        <taxon>Chryseotaleaceae</taxon>
        <taxon>Dawidia</taxon>
    </lineage>
</organism>
<dbReference type="InterPro" id="IPR036388">
    <property type="entry name" value="WH-like_DNA-bd_sf"/>
</dbReference>
<dbReference type="AlphaFoldDB" id="A0AAP2E1P7"/>
<dbReference type="Proteomes" id="UP001319080">
    <property type="component" value="Unassembled WGS sequence"/>
</dbReference>
<proteinExistence type="predicted"/>
<name>A0AAP2E1P7_9BACT</name>
<dbReference type="Gene3D" id="1.10.10.10">
    <property type="entry name" value="Winged helix-like DNA-binding domain superfamily/Winged helix DNA-binding domain"/>
    <property type="match status" value="1"/>
</dbReference>
<evidence type="ECO:0000313" key="2">
    <source>
        <dbReference type="EMBL" id="MBT1710439.1"/>
    </source>
</evidence>
<feature type="domain" description="Transcription regulator PadR N-terminal" evidence="1">
    <location>
        <begin position="21"/>
        <end position="89"/>
    </location>
</feature>
<reference evidence="2 3" key="1">
    <citation type="submission" date="2021-05" db="EMBL/GenBank/DDBJ databases">
        <title>A Polyphasic approach of four new species of the genus Ohtaekwangia: Ohtaekwangia histidinii sp. nov., Ohtaekwangia cretensis sp. nov., Ohtaekwangia indiensis sp. nov., Ohtaekwangia reichenbachii sp. nov. from diverse environment.</title>
        <authorList>
            <person name="Octaviana S."/>
        </authorList>
    </citation>
    <scope>NUCLEOTIDE SEQUENCE [LARGE SCALE GENOMIC DNA]</scope>
    <source>
        <strain evidence="2 3">PWU5</strain>
    </source>
</reference>
<gene>
    <name evidence="2" type="ORF">KK062_19500</name>
</gene>
<evidence type="ECO:0000313" key="3">
    <source>
        <dbReference type="Proteomes" id="UP001319080"/>
    </source>
</evidence>
<keyword evidence="3" id="KW-1185">Reference proteome</keyword>
<dbReference type="Pfam" id="PF03551">
    <property type="entry name" value="PadR"/>
    <property type="match status" value="1"/>
</dbReference>
<evidence type="ECO:0000259" key="1">
    <source>
        <dbReference type="Pfam" id="PF03551"/>
    </source>
</evidence>
<sequence>MKRVYPGEFEEIVLLVVGMLDGEAYGVQIAHEILQQTQRAVRLNQVHASLQRLEEKGMVTSVMGDPTPERGGRRKRLFQVTAYGRQTLHDIQAVRTTLWNLLPPSLKTLPSV</sequence>
<accession>A0AAP2E1P7</accession>